<evidence type="ECO:0008006" key="3">
    <source>
        <dbReference type="Google" id="ProtNLM"/>
    </source>
</evidence>
<dbReference type="InterPro" id="IPR035437">
    <property type="entry name" value="SNase_OB-fold_sf"/>
</dbReference>
<organism evidence="1 2">
    <name type="scientific">Aquibaculum arenosum</name>
    <dbReference type="NCBI Taxonomy" id="3032591"/>
    <lineage>
        <taxon>Bacteria</taxon>
        <taxon>Pseudomonadati</taxon>
        <taxon>Pseudomonadota</taxon>
        <taxon>Alphaproteobacteria</taxon>
        <taxon>Rhodospirillales</taxon>
        <taxon>Rhodovibrionaceae</taxon>
        <taxon>Aquibaculum</taxon>
    </lineage>
</organism>
<dbReference type="Proteomes" id="UP001215503">
    <property type="component" value="Unassembled WGS sequence"/>
</dbReference>
<protein>
    <recommendedName>
        <fullName evidence="3">Thermonuclease family protein</fullName>
    </recommendedName>
</protein>
<name>A0ABT5YKW7_9PROT</name>
<dbReference type="SUPFAM" id="SSF50199">
    <property type="entry name" value="Staphylococcal nuclease"/>
    <property type="match status" value="1"/>
</dbReference>
<proteinExistence type="predicted"/>
<dbReference type="RefSeq" id="WP_275821103.1">
    <property type="nucleotide sequence ID" value="NZ_JARHUD010000003.1"/>
</dbReference>
<evidence type="ECO:0000313" key="1">
    <source>
        <dbReference type="EMBL" id="MDF2095558.1"/>
    </source>
</evidence>
<sequence>MTGAPEAAAPNWQEAETAQVAAVLSATELRLEDGRTLRLAGVRGPKPPLAYDDHSPWRQAEAARAWLERLAPPGSALSFLAVAPGSDRHRRLLVQGAAEGAWLQERLLREGALLLDLRGAESPAPALAAAERLARDEQRGLWADPAHQPLHHSEARRALGRFALIEGRVLAAEDVRGTGYLNFEVDWRQDFTIRLPSTVMRRLTHQGQLLSSFEGRRVRVRGWVFFSGGAMIELASPQEIELLERAPLP</sequence>
<keyword evidence="2" id="KW-1185">Reference proteome</keyword>
<comment type="caution">
    <text evidence="1">The sequence shown here is derived from an EMBL/GenBank/DDBJ whole genome shotgun (WGS) entry which is preliminary data.</text>
</comment>
<gene>
    <name evidence="1" type="ORF">P2G67_06180</name>
</gene>
<accession>A0ABT5YKW7</accession>
<dbReference type="EMBL" id="JARHUD010000003">
    <property type="protein sequence ID" value="MDF2095558.1"/>
    <property type="molecule type" value="Genomic_DNA"/>
</dbReference>
<dbReference type="Gene3D" id="2.40.50.90">
    <property type="match status" value="1"/>
</dbReference>
<evidence type="ECO:0000313" key="2">
    <source>
        <dbReference type="Proteomes" id="UP001215503"/>
    </source>
</evidence>
<reference evidence="1 2" key="1">
    <citation type="submission" date="2023-03" db="EMBL/GenBank/DDBJ databases">
        <title>Fodinicurvata sp. CAU 1616 isolated from sea sendiment.</title>
        <authorList>
            <person name="Kim W."/>
        </authorList>
    </citation>
    <scope>NUCLEOTIDE SEQUENCE [LARGE SCALE GENOMIC DNA]</scope>
    <source>
        <strain evidence="1 2">CAU 1616</strain>
    </source>
</reference>